<feature type="compositionally biased region" description="Basic and acidic residues" evidence="1">
    <location>
        <begin position="36"/>
        <end position="61"/>
    </location>
</feature>
<dbReference type="Proteomes" id="UP000758652">
    <property type="component" value="Unassembled WGS sequence"/>
</dbReference>
<comment type="caution">
    <text evidence="2">The sequence shown here is derived from an EMBL/GenBank/DDBJ whole genome shotgun (WGS) entry which is preliminary data.</text>
</comment>
<evidence type="ECO:0000313" key="2">
    <source>
        <dbReference type="EMBL" id="MBE5064252.1"/>
    </source>
</evidence>
<organism evidence="2 3">
    <name type="scientific">Claveliimonas monacensis</name>
    <dbReference type="NCBI Taxonomy" id="2779351"/>
    <lineage>
        <taxon>Bacteria</taxon>
        <taxon>Bacillati</taxon>
        <taxon>Bacillota</taxon>
        <taxon>Clostridia</taxon>
        <taxon>Lachnospirales</taxon>
        <taxon>Lachnospiraceae</taxon>
        <taxon>Claveliimonas</taxon>
    </lineage>
</organism>
<name>A0ABR9RMP5_9FIRM</name>
<reference evidence="2 3" key="1">
    <citation type="submission" date="2020-10" db="EMBL/GenBank/DDBJ databases">
        <title>ChiBAC.</title>
        <authorList>
            <person name="Zenner C."/>
            <person name="Hitch T.C.A."/>
            <person name="Clavel T."/>
        </authorList>
    </citation>
    <scope>NUCLEOTIDE SEQUENCE [LARGE SCALE GENOMIC DNA]</scope>
    <source>
        <strain evidence="2 3">DSM 108991</strain>
    </source>
</reference>
<sequence length="61" mass="6635">MAENSKNSTNNDILKGNGLKPISSPQTTPKQSGITIEKRGENFSGIRIDRFTKISDEKGGK</sequence>
<accession>A0ABR9RMP5</accession>
<feature type="compositionally biased region" description="Polar residues" evidence="1">
    <location>
        <begin position="23"/>
        <end position="34"/>
    </location>
</feature>
<keyword evidence="3" id="KW-1185">Reference proteome</keyword>
<feature type="region of interest" description="Disordered" evidence="1">
    <location>
        <begin position="1"/>
        <end position="61"/>
    </location>
</feature>
<feature type="compositionally biased region" description="Polar residues" evidence="1">
    <location>
        <begin position="1"/>
        <end position="12"/>
    </location>
</feature>
<dbReference type="EMBL" id="JADCKL010000015">
    <property type="protein sequence ID" value="MBE5064252.1"/>
    <property type="molecule type" value="Genomic_DNA"/>
</dbReference>
<evidence type="ECO:0000313" key="3">
    <source>
        <dbReference type="Proteomes" id="UP000758652"/>
    </source>
</evidence>
<gene>
    <name evidence="2" type="ORF">INF30_13420</name>
</gene>
<proteinExistence type="predicted"/>
<dbReference type="RefSeq" id="WP_226395597.1">
    <property type="nucleotide sequence ID" value="NZ_JADCKL010000015.1"/>
</dbReference>
<evidence type="ECO:0000256" key="1">
    <source>
        <dbReference type="SAM" id="MobiDB-lite"/>
    </source>
</evidence>
<protein>
    <submittedName>
        <fullName evidence="2">Uncharacterized protein</fullName>
    </submittedName>
</protein>